<comment type="caution">
    <text evidence="6">The sequence shown here is derived from an EMBL/GenBank/DDBJ whole genome shotgun (WGS) entry which is preliminary data.</text>
</comment>
<keyword evidence="7" id="KW-1185">Reference proteome</keyword>
<evidence type="ECO:0000313" key="6">
    <source>
        <dbReference type="EMBL" id="KAJ2843411.1"/>
    </source>
</evidence>
<evidence type="ECO:0000256" key="2">
    <source>
        <dbReference type="ARBA" id="ARBA00022448"/>
    </source>
</evidence>
<gene>
    <name evidence="6" type="ORF">IWW36_005573</name>
</gene>
<name>A0A9W8I9Y0_9FUNG</name>
<evidence type="ECO:0000256" key="5">
    <source>
        <dbReference type="ARBA" id="ARBA00023136"/>
    </source>
</evidence>
<dbReference type="SUPFAM" id="SSF103473">
    <property type="entry name" value="MFS general substrate transporter"/>
    <property type="match status" value="1"/>
</dbReference>
<dbReference type="Proteomes" id="UP001139887">
    <property type="component" value="Unassembled WGS sequence"/>
</dbReference>
<dbReference type="PANTHER" id="PTHR43791:SF36">
    <property type="entry name" value="TRANSPORTER, PUTATIVE (AFU_ORTHOLOGUE AFUA_6G08340)-RELATED"/>
    <property type="match status" value="1"/>
</dbReference>
<proteinExistence type="predicted"/>
<evidence type="ECO:0000256" key="3">
    <source>
        <dbReference type="ARBA" id="ARBA00022692"/>
    </source>
</evidence>
<dbReference type="GO" id="GO:0022857">
    <property type="term" value="F:transmembrane transporter activity"/>
    <property type="evidence" value="ECO:0007669"/>
    <property type="project" value="TreeGrafter"/>
</dbReference>
<accession>A0A9W8I9Y0</accession>
<organism evidence="6 7">
    <name type="scientific">Coemansia brasiliensis</name>
    <dbReference type="NCBI Taxonomy" id="2650707"/>
    <lineage>
        <taxon>Eukaryota</taxon>
        <taxon>Fungi</taxon>
        <taxon>Fungi incertae sedis</taxon>
        <taxon>Zoopagomycota</taxon>
        <taxon>Kickxellomycotina</taxon>
        <taxon>Kickxellomycetes</taxon>
        <taxon>Kickxellales</taxon>
        <taxon>Kickxellaceae</taxon>
        <taxon>Coemansia</taxon>
    </lineage>
</organism>
<comment type="subcellular location">
    <subcellularLocation>
        <location evidence="1">Membrane</location>
        <topology evidence="1">Multi-pass membrane protein</topology>
    </subcellularLocation>
</comment>
<reference evidence="6" key="1">
    <citation type="submission" date="2022-07" db="EMBL/GenBank/DDBJ databases">
        <title>Phylogenomic reconstructions and comparative analyses of Kickxellomycotina fungi.</title>
        <authorList>
            <person name="Reynolds N.K."/>
            <person name="Stajich J.E."/>
            <person name="Barry K."/>
            <person name="Grigoriev I.V."/>
            <person name="Crous P."/>
            <person name="Smith M.E."/>
        </authorList>
    </citation>
    <scope>NUCLEOTIDE SEQUENCE</scope>
    <source>
        <strain evidence="6">NRRL 1566</strain>
    </source>
</reference>
<evidence type="ECO:0000256" key="4">
    <source>
        <dbReference type="ARBA" id="ARBA00022989"/>
    </source>
</evidence>
<evidence type="ECO:0000256" key="1">
    <source>
        <dbReference type="ARBA" id="ARBA00004141"/>
    </source>
</evidence>
<dbReference type="PANTHER" id="PTHR43791">
    <property type="entry name" value="PERMEASE-RELATED"/>
    <property type="match status" value="1"/>
</dbReference>
<dbReference type="EMBL" id="JANBUW010001424">
    <property type="protein sequence ID" value="KAJ2843411.1"/>
    <property type="molecule type" value="Genomic_DNA"/>
</dbReference>
<feature type="non-terminal residue" evidence="6">
    <location>
        <position position="74"/>
    </location>
</feature>
<keyword evidence="5" id="KW-0472">Membrane</keyword>
<evidence type="ECO:0000313" key="7">
    <source>
        <dbReference type="Proteomes" id="UP001139887"/>
    </source>
</evidence>
<dbReference type="GO" id="GO:0016020">
    <property type="term" value="C:membrane"/>
    <property type="evidence" value="ECO:0007669"/>
    <property type="project" value="UniProtKB-SubCell"/>
</dbReference>
<keyword evidence="2" id="KW-0813">Transport</keyword>
<sequence length="74" mass="8271">MAVEQAARSVESIGDGKMDKKLIKSYLRKVDLHLLPLSFALYFLSVIDRNNIGNAKVAGMDTHLGLHGNQFNWI</sequence>
<keyword evidence="4" id="KW-1133">Transmembrane helix</keyword>
<protein>
    <submittedName>
        <fullName evidence="6">Uncharacterized protein</fullName>
    </submittedName>
</protein>
<dbReference type="OrthoDB" id="6730379at2759"/>
<dbReference type="AlphaFoldDB" id="A0A9W8I9Y0"/>
<dbReference type="InterPro" id="IPR036259">
    <property type="entry name" value="MFS_trans_sf"/>
</dbReference>
<keyword evidence="3" id="KW-0812">Transmembrane</keyword>